<reference evidence="1 2" key="1">
    <citation type="submission" date="2019-11" db="EMBL/GenBank/DDBJ databases">
        <title>Whole genome sequence of Oryza granulata.</title>
        <authorList>
            <person name="Li W."/>
        </authorList>
    </citation>
    <scope>NUCLEOTIDE SEQUENCE [LARGE SCALE GENOMIC DNA]</scope>
    <source>
        <strain evidence="2">cv. Menghai</strain>
        <tissue evidence="1">Leaf</tissue>
    </source>
</reference>
<evidence type="ECO:0000313" key="2">
    <source>
        <dbReference type="Proteomes" id="UP000479710"/>
    </source>
</evidence>
<evidence type="ECO:0000313" key="1">
    <source>
        <dbReference type="EMBL" id="KAF0894788.1"/>
    </source>
</evidence>
<sequence length="113" mass="12513">MNKDGEVPMCLVACTPSLNNMSKVMSGLPPEIDGERYTKVKSFLLWSFKLDVVPSLRKSGCPDKSCSADETANINEFHAIWALMARAEPYALEMPPFCRHHQSGNCLHIGTKA</sequence>
<gene>
    <name evidence="1" type="ORF">E2562_003672</name>
</gene>
<accession>A0A6G1C2V1</accession>
<comment type="caution">
    <text evidence="1">The sequence shown here is derived from an EMBL/GenBank/DDBJ whole genome shotgun (WGS) entry which is preliminary data.</text>
</comment>
<dbReference type="AlphaFoldDB" id="A0A6G1C2V1"/>
<dbReference type="EMBL" id="SPHZ02000010">
    <property type="protein sequence ID" value="KAF0894788.1"/>
    <property type="molecule type" value="Genomic_DNA"/>
</dbReference>
<proteinExistence type="predicted"/>
<protein>
    <submittedName>
        <fullName evidence="1">Uncharacterized protein</fullName>
    </submittedName>
</protein>
<name>A0A6G1C2V1_9ORYZ</name>
<dbReference type="Proteomes" id="UP000479710">
    <property type="component" value="Unassembled WGS sequence"/>
</dbReference>
<organism evidence="1 2">
    <name type="scientific">Oryza meyeriana var. granulata</name>
    <dbReference type="NCBI Taxonomy" id="110450"/>
    <lineage>
        <taxon>Eukaryota</taxon>
        <taxon>Viridiplantae</taxon>
        <taxon>Streptophyta</taxon>
        <taxon>Embryophyta</taxon>
        <taxon>Tracheophyta</taxon>
        <taxon>Spermatophyta</taxon>
        <taxon>Magnoliopsida</taxon>
        <taxon>Liliopsida</taxon>
        <taxon>Poales</taxon>
        <taxon>Poaceae</taxon>
        <taxon>BOP clade</taxon>
        <taxon>Oryzoideae</taxon>
        <taxon>Oryzeae</taxon>
        <taxon>Oryzinae</taxon>
        <taxon>Oryza</taxon>
        <taxon>Oryza meyeriana</taxon>
    </lineage>
</organism>
<keyword evidence="2" id="KW-1185">Reference proteome</keyword>